<gene>
    <name evidence="1" type="ORF">ATNIH1004_005150</name>
</gene>
<dbReference type="GO" id="GO:0004497">
    <property type="term" value="F:monooxygenase activity"/>
    <property type="evidence" value="ECO:0007669"/>
    <property type="project" value="InterPro"/>
</dbReference>
<dbReference type="InterPro" id="IPR036396">
    <property type="entry name" value="Cyt_P450_sf"/>
</dbReference>
<dbReference type="RefSeq" id="XP_033428616.1">
    <property type="nucleotide sequence ID" value="XM_033569810.1"/>
</dbReference>
<sequence>MTEQGTYIVSAEYLICDLVRLSRCATQINDDETKNYLLRSSSPEPLDEPLQWRLQRWISVYTPPSGAYFPWSHGPLNCPGKKIAQVEFVAALACLFRERRFCIPLRDGEEFEAAQARILMTRDSLQTILFRICDADTSRLVWERVE</sequence>
<protein>
    <recommendedName>
        <fullName evidence="3">Cytochrome P450</fullName>
    </recommendedName>
</protein>
<evidence type="ECO:0000313" key="2">
    <source>
        <dbReference type="Proteomes" id="UP000324241"/>
    </source>
</evidence>
<dbReference type="AlphaFoldDB" id="A0A5M9MQC0"/>
<dbReference type="Proteomes" id="UP000324241">
    <property type="component" value="Unassembled WGS sequence"/>
</dbReference>
<comment type="caution">
    <text evidence="1">The sequence shown here is derived from an EMBL/GenBank/DDBJ whole genome shotgun (WGS) entry which is preliminary data.</text>
</comment>
<dbReference type="SUPFAM" id="SSF48264">
    <property type="entry name" value="Cytochrome P450"/>
    <property type="match status" value="1"/>
</dbReference>
<dbReference type="InterPro" id="IPR001128">
    <property type="entry name" value="Cyt_P450"/>
</dbReference>
<accession>A0A5M9MQC0</accession>
<name>A0A5M9MQC0_9EURO</name>
<dbReference type="EMBL" id="QUQM01000003">
    <property type="protein sequence ID" value="KAA8649255.1"/>
    <property type="molecule type" value="Genomic_DNA"/>
</dbReference>
<dbReference type="Pfam" id="PF00067">
    <property type="entry name" value="p450"/>
    <property type="match status" value="1"/>
</dbReference>
<proteinExistence type="predicted"/>
<dbReference type="GO" id="GO:0005506">
    <property type="term" value="F:iron ion binding"/>
    <property type="evidence" value="ECO:0007669"/>
    <property type="project" value="InterPro"/>
</dbReference>
<dbReference type="GeneID" id="54327852"/>
<evidence type="ECO:0000313" key="1">
    <source>
        <dbReference type="EMBL" id="KAA8649255.1"/>
    </source>
</evidence>
<evidence type="ECO:0008006" key="3">
    <source>
        <dbReference type="Google" id="ProtNLM"/>
    </source>
</evidence>
<dbReference type="Gene3D" id="1.10.630.10">
    <property type="entry name" value="Cytochrome P450"/>
    <property type="match status" value="1"/>
</dbReference>
<dbReference type="GO" id="GO:0020037">
    <property type="term" value="F:heme binding"/>
    <property type="evidence" value="ECO:0007669"/>
    <property type="project" value="InterPro"/>
</dbReference>
<organism evidence="1 2">
    <name type="scientific">Aspergillus tanneri</name>
    <dbReference type="NCBI Taxonomy" id="1220188"/>
    <lineage>
        <taxon>Eukaryota</taxon>
        <taxon>Fungi</taxon>
        <taxon>Dikarya</taxon>
        <taxon>Ascomycota</taxon>
        <taxon>Pezizomycotina</taxon>
        <taxon>Eurotiomycetes</taxon>
        <taxon>Eurotiomycetidae</taxon>
        <taxon>Eurotiales</taxon>
        <taxon>Aspergillaceae</taxon>
        <taxon>Aspergillus</taxon>
        <taxon>Aspergillus subgen. Circumdati</taxon>
    </lineage>
</organism>
<dbReference type="OrthoDB" id="1470350at2759"/>
<dbReference type="GO" id="GO:0016705">
    <property type="term" value="F:oxidoreductase activity, acting on paired donors, with incorporation or reduction of molecular oxygen"/>
    <property type="evidence" value="ECO:0007669"/>
    <property type="project" value="InterPro"/>
</dbReference>
<reference evidence="1 2" key="1">
    <citation type="submission" date="2019-08" db="EMBL/GenBank/DDBJ databases">
        <title>The genome sequence of a newly discovered highly antifungal drug resistant Aspergillus species, Aspergillus tanneri NIH 1004.</title>
        <authorList>
            <person name="Mounaud S."/>
            <person name="Singh I."/>
            <person name="Joardar V."/>
            <person name="Pakala S."/>
            <person name="Pakala S."/>
            <person name="Venepally P."/>
            <person name="Chung J.K."/>
            <person name="Losada L."/>
            <person name="Nierman W.C."/>
        </authorList>
    </citation>
    <scope>NUCLEOTIDE SEQUENCE [LARGE SCALE GENOMIC DNA]</scope>
    <source>
        <strain evidence="1 2">NIH1004</strain>
    </source>
</reference>